<dbReference type="NCBIfam" id="NF006505">
    <property type="entry name" value="PRK08939.1"/>
    <property type="match status" value="1"/>
</dbReference>
<dbReference type="InterPro" id="IPR009928">
    <property type="entry name" value="DnaI_N"/>
</dbReference>
<keyword evidence="4" id="KW-1185">Reference proteome</keyword>
<dbReference type="Pfam" id="PF07319">
    <property type="entry name" value="DnaI_N"/>
    <property type="match status" value="1"/>
</dbReference>
<dbReference type="PANTHER" id="PTHR30050:SF8">
    <property type="entry name" value="PRIMOSOMAL PROTEIN DNAI"/>
    <property type="match status" value="1"/>
</dbReference>
<gene>
    <name evidence="3" type="primary">dnaI</name>
    <name evidence="3" type="ORF">G8O30_09500</name>
</gene>
<evidence type="ECO:0000259" key="2">
    <source>
        <dbReference type="Pfam" id="PF07319"/>
    </source>
</evidence>
<dbReference type="RefSeq" id="WP_239671852.1">
    <property type="nucleotide sequence ID" value="NZ_CP049742.1"/>
</dbReference>
<proteinExistence type="predicted"/>
<organism evidence="3 4">
    <name type="scientific">Mangrovibacillus cuniculi</name>
    <dbReference type="NCBI Taxonomy" id="2593652"/>
    <lineage>
        <taxon>Bacteria</taxon>
        <taxon>Bacillati</taxon>
        <taxon>Bacillota</taxon>
        <taxon>Bacilli</taxon>
        <taxon>Bacillales</taxon>
        <taxon>Bacillaceae</taxon>
        <taxon>Mangrovibacillus</taxon>
    </lineage>
</organism>
<dbReference type="EMBL" id="CP049742">
    <property type="protein sequence ID" value="QPC47187.1"/>
    <property type="molecule type" value="Genomic_DNA"/>
</dbReference>
<feature type="domain" description="Chromosomal replication initiator protein DnaA ATPAse" evidence="1">
    <location>
        <begin position="149"/>
        <end position="241"/>
    </location>
</feature>
<evidence type="ECO:0000313" key="4">
    <source>
        <dbReference type="Proteomes" id="UP000593626"/>
    </source>
</evidence>
<dbReference type="InterPro" id="IPR027417">
    <property type="entry name" value="P-loop_NTPase"/>
</dbReference>
<dbReference type="FunFam" id="3.40.50.300:FF:000880">
    <property type="entry name" value="Primosomal protein DnaI"/>
    <property type="match status" value="1"/>
</dbReference>
<dbReference type="Gene3D" id="3.40.50.300">
    <property type="entry name" value="P-loop containing nucleotide triphosphate hydrolases"/>
    <property type="match status" value="1"/>
</dbReference>
<dbReference type="SUPFAM" id="SSF52540">
    <property type="entry name" value="P-loop containing nucleoside triphosphate hydrolases"/>
    <property type="match status" value="1"/>
</dbReference>
<dbReference type="CDD" id="cd00009">
    <property type="entry name" value="AAA"/>
    <property type="match status" value="1"/>
</dbReference>
<reference evidence="3 4" key="1">
    <citation type="submission" date="2019-07" db="EMBL/GenBank/DDBJ databases">
        <title>Genome sequence of 2 isolates from Red Sea Mangroves.</title>
        <authorList>
            <person name="Sefrji F."/>
            <person name="Michoud G."/>
            <person name="Merlino G."/>
            <person name="Daffonchio D."/>
        </authorList>
    </citation>
    <scope>NUCLEOTIDE SEQUENCE [LARGE SCALE GENOMIC DNA]</scope>
    <source>
        <strain evidence="3 4">R1DC41</strain>
    </source>
</reference>
<dbReference type="KEGG" id="mcui:G8O30_09500"/>
<name>A0A7S8CC27_9BACI</name>
<evidence type="ECO:0000313" key="3">
    <source>
        <dbReference type="EMBL" id="QPC47187.1"/>
    </source>
</evidence>
<dbReference type="InterPro" id="IPR013317">
    <property type="entry name" value="DnaA_dom"/>
</dbReference>
<dbReference type="PANTHER" id="PTHR30050">
    <property type="entry name" value="CHROMOSOMAL REPLICATION INITIATOR PROTEIN DNAA"/>
    <property type="match status" value="1"/>
</dbReference>
<sequence>MEPIQRSLQKMMTEDRFQKRLQAMKEELFENEDVRKFLEENQGNVTMTMVNQQMSKLYEYGQASKKCEKCPSLGECINTLPGYAPTAKIRNESIELDYRPCPRQEQAVKSRKLEKLIQSFHMPKDIVQANMADLKMDFAGRYDAIEAAEAFISQYEKGKSVKGLYLFGQFGVGKSYLLGAIANELAERKQASSLMVYAPEFFREMKQSLADKTVDVKMDALKEAEILLLDDIGAESMSSWIRDEILGPILQYRMNEKLPTLFSSNFNFEELLHHLTYSQRGEKEDMKARRIMERIEYLSEPVQVSGPNLRSRK</sequence>
<protein>
    <submittedName>
        <fullName evidence="3">Primosomal protein DnaI</fullName>
    </submittedName>
</protein>
<feature type="domain" description="Primosomal DnaI N-terminal" evidence="2">
    <location>
        <begin position="1"/>
        <end position="98"/>
    </location>
</feature>
<evidence type="ECO:0000259" key="1">
    <source>
        <dbReference type="Pfam" id="PF00308"/>
    </source>
</evidence>
<dbReference type="Proteomes" id="UP000593626">
    <property type="component" value="Chromosome"/>
</dbReference>
<dbReference type="AlphaFoldDB" id="A0A7S8CC27"/>
<dbReference type="GO" id="GO:0006260">
    <property type="term" value="P:DNA replication"/>
    <property type="evidence" value="ECO:0007669"/>
    <property type="project" value="TreeGrafter"/>
</dbReference>
<dbReference type="Pfam" id="PF00308">
    <property type="entry name" value="Bac_DnaA"/>
    <property type="match status" value="1"/>
</dbReference>
<accession>A0A7S8CC27</accession>